<dbReference type="PANTHER" id="PTHR35511">
    <property type="entry name" value="A-KINASE ANCHOR-LIKE PROTEIN"/>
    <property type="match status" value="1"/>
</dbReference>
<protein>
    <submittedName>
        <fullName evidence="2">Uncharacterized protein</fullName>
    </submittedName>
</protein>
<feature type="compositionally biased region" description="Basic and acidic residues" evidence="1">
    <location>
        <begin position="860"/>
        <end position="896"/>
    </location>
</feature>
<keyword evidence="3" id="KW-1185">Reference proteome</keyword>
<feature type="region of interest" description="Disordered" evidence="1">
    <location>
        <begin position="849"/>
        <end position="896"/>
    </location>
</feature>
<evidence type="ECO:0000313" key="3">
    <source>
        <dbReference type="Proteomes" id="UP001367508"/>
    </source>
</evidence>
<evidence type="ECO:0000313" key="2">
    <source>
        <dbReference type="EMBL" id="KAK7339568.1"/>
    </source>
</evidence>
<feature type="compositionally biased region" description="Polar residues" evidence="1">
    <location>
        <begin position="560"/>
        <end position="570"/>
    </location>
</feature>
<feature type="compositionally biased region" description="Basic and acidic residues" evidence="1">
    <location>
        <begin position="1505"/>
        <end position="1521"/>
    </location>
</feature>
<feature type="compositionally biased region" description="Basic and acidic residues" evidence="1">
    <location>
        <begin position="457"/>
        <end position="469"/>
    </location>
</feature>
<reference evidence="2 3" key="1">
    <citation type="submission" date="2024-01" db="EMBL/GenBank/DDBJ databases">
        <title>The genomes of 5 underutilized Papilionoideae crops provide insights into root nodulation and disease resistanc.</title>
        <authorList>
            <person name="Jiang F."/>
        </authorList>
    </citation>
    <scope>NUCLEOTIDE SEQUENCE [LARGE SCALE GENOMIC DNA]</scope>
    <source>
        <strain evidence="2">LVBAO_FW01</strain>
        <tissue evidence="2">Leaves</tissue>
    </source>
</reference>
<feature type="region of interest" description="Disordered" evidence="1">
    <location>
        <begin position="409"/>
        <end position="430"/>
    </location>
</feature>
<dbReference type="PANTHER" id="PTHR35511:SF2">
    <property type="entry name" value="A-KINASE ANCHOR-LIKE PROTEIN"/>
    <property type="match status" value="1"/>
</dbReference>
<feature type="compositionally biased region" description="Basic and acidic residues" evidence="1">
    <location>
        <begin position="415"/>
        <end position="430"/>
    </location>
</feature>
<dbReference type="EMBL" id="JAYMYQ010000004">
    <property type="protein sequence ID" value="KAK7339568.1"/>
    <property type="molecule type" value="Genomic_DNA"/>
</dbReference>
<proteinExistence type="predicted"/>
<feature type="compositionally biased region" description="Polar residues" evidence="1">
    <location>
        <begin position="1630"/>
        <end position="1639"/>
    </location>
</feature>
<dbReference type="Proteomes" id="UP001367508">
    <property type="component" value="Unassembled WGS sequence"/>
</dbReference>
<feature type="compositionally biased region" description="Basic and acidic residues" evidence="1">
    <location>
        <begin position="575"/>
        <end position="588"/>
    </location>
</feature>
<comment type="caution">
    <text evidence="2">The sequence shown here is derived from an EMBL/GenBank/DDBJ whole genome shotgun (WGS) entry which is preliminary data.</text>
</comment>
<accession>A0AAN9LSU5</accession>
<feature type="region of interest" description="Disordered" evidence="1">
    <location>
        <begin position="559"/>
        <end position="588"/>
    </location>
</feature>
<evidence type="ECO:0000256" key="1">
    <source>
        <dbReference type="SAM" id="MobiDB-lite"/>
    </source>
</evidence>
<feature type="compositionally biased region" description="Polar residues" evidence="1">
    <location>
        <begin position="1523"/>
        <end position="1539"/>
    </location>
</feature>
<gene>
    <name evidence="2" type="ORF">VNO77_20245</name>
</gene>
<feature type="region of interest" description="Disordered" evidence="1">
    <location>
        <begin position="457"/>
        <end position="489"/>
    </location>
</feature>
<feature type="compositionally biased region" description="Low complexity" evidence="1">
    <location>
        <begin position="998"/>
        <end position="1011"/>
    </location>
</feature>
<feature type="region of interest" description="Disordered" evidence="1">
    <location>
        <begin position="996"/>
        <end position="1018"/>
    </location>
</feature>
<sequence>MTGLPEDEIPSTMPTFAIAQGDIQGDTKQILQQQTIHEDGSAANDTDKFCKQENEAERMSNVLEAIDQLETKVNINTLEEEQANHQSEASSMLSTININAERIVTLESSTKSSYDMEEQEKLVYSHSVNNLKSKDGSKTTEEEATHMKQLTDEEIQKSETESVPENKVHETLPVAAMVGNEAVDETSEEVHTNVELAVTCTKEGQISENDFDAKKDIPEAYGDCKVIRQLSAEKELKAETQFQAQNQETTFMKHLYSEGETTEISLTNDTEEHEKVPIPHTEEKLGIKDHGKFIQEAAKGMKEATESLPEDEVQSTLPTSAIVQWDTEQILQQQKLHADESAIIENNSCTQENEHEKTFNVVEATDQTETLANIGTVYKEQADHQSEASSMQCVITKYINAEGIVASENSTRSSYDADKHEKTVDSHSVENLESKDGSKIIAQEATYSKQLTDMEIKKSETESVPEDKAQQALPDAASVSNEAVHESSKEDIHIEAELAMIYNKEGQTPENDFKEKKDTPKAFSLHETMRQLSVENELKDEPQSEEQNQETTFIKHLNSDGENTEINPTNDTEEQDKFPAPHTGEKIGIEDDGKFIQEVKGMEEATELLLLNTATERMLENEIQSKLPTSAVVTGNTDEILQKQTFQEDDSATIDNKSFREESEESELEKTSNVAEAIDQLKTMDKICEENEEHADHQSEASSMQGVIAKHINAEGIVTSKSSIKSGYAVEEMENIVDSQSVKNLDVEIQISETKSVPEDEALQTLPIASVSIEEVDKGIQEIREEEELAVIDTKQRQISQNDFEYMLKQAFHLHEVTCQTSTIKEQKAELLSEQQSQETTFIKHPYLDGETTKMNPTNDNKEYEKVPAQHTREKSEINDDRNLIHEEEKDMREPAEKQLLRTATESTPEDEAQSTLPTSTIVKGDKVERLFEEQTLKEIDNNNSCRPKNELEQRINVLETIDQPEALAKVSAENEEHADHQSEQSSVDNVITKHINSEGTETTENSTKSSYDVEEQEKVLEPDSIDNLEIKDGGEIMLEETIDIKEATNMELQSPEIESLPEDKTIPTLSAISCAKIEKVEESIQEEIQKEAESTATDTKDGWRPENDIVGNMKVLEAFDLHEVTSNTCAEIEKEVEAQSEAQGQEIAIIKHPNLEGKETAEKEQKVAKSGGVCEPVSADFTKKYLTEHIPKLKDLSIHSDQNTNNSISDISKISAHDYCKLESEKEEKMFIAVSGSTATSTHRNSGDIERQENRETTFEDSLTSYAIERVTTELETQYSGNKHEITNDTPAGKILQTVDTNEKLELAPGSMAIEKSEKNNSFDTTMYIADRTSIDDDNGENLRNSLQSIVTHEVAAKMDPDGQRNIDESTKMDKSELQVEKILELPYPSKRLESYFDSEALSQTNKQLYQTKEKSTNIQDPIFESDDHIHGENFQFENQPKPEPQVEGEHDFSIPLHAQPTSQASPITKEVQGEVDKAGESENIEEQTIDSKKSLSKAPIFLPREDTINQVKDHNEKNIKATGSNEQGVVTESSFENELTVKEAASRDLDEAIEEQAATGKLETQEANEQEVITDSSFKNDLPGKEAAPRDSDKAIEEQGATTGKLENQETKTTQLDSTNEEEFEKISPSSSGTVTSRDYRNVDVKVSQHKKPHGILSGMGTKVKHSISKVKKVITGKSSHPKAPSQK</sequence>
<feature type="compositionally biased region" description="Polar residues" evidence="1">
    <location>
        <begin position="1567"/>
        <end position="1581"/>
    </location>
</feature>
<feature type="compositionally biased region" description="Polar residues" evidence="1">
    <location>
        <begin position="1602"/>
        <end position="1620"/>
    </location>
</feature>
<feature type="region of interest" description="Disordered" evidence="1">
    <location>
        <begin position="1478"/>
        <end position="1643"/>
    </location>
</feature>
<name>A0AAN9LSU5_CANGL</name>
<feature type="region of interest" description="Disordered" evidence="1">
    <location>
        <begin position="645"/>
        <end position="672"/>
    </location>
</feature>
<feature type="compositionally biased region" description="Basic and acidic residues" evidence="1">
    <location>
        <begin position="1584"/>
        <end position="1599"/>
    </location>
</feature>
<feature type="compositionally biased region" description="Basic and acidic residues" evidence="1">
    <location>
        <begin position="1541"/>
        <end position="1552"/>
    </location>
</feature>
<feature type="region of interest" description="Disordered" evidence="1">
    <location>
        <begin position="1648"/>
        <end position="1667"/>
    </location>
</feature>
<organism evidence="2 3">
    <name type="scientific">Canavalia gladiata</name>
    <name type="common">Sword bean</name>
    <name type="synonym">Dolichos gladiatus</name>
    <dbReference type="NCBI Taxonomy" id="3824"/>
    <lineage>
        <taxon>Eukaryota</taxon>
        <taxon>Viridiplantae</taxon>
        <taxon>Streptophyta</taxon>
        <taxon>Embryophyta</taxon>
        <taxon>Tracheophyta</taxon>
        <taxon>Spermatophyta</taxon>
        <taxon>Magnoliopsida</taxon>
        <taxon>eudicotyledons</taxon>
        <taxon>Gunneridae</taxon>
        <taxon>Pentapetalae</taxon>
        <taxon>rosids</taxon>
        <taxon>fabids</taxon>
        <taxon>Fabales</taxon>
        <taxon>Fabaceae</taxon>
        <taxon>Papilionoideae</taxon>
        <taxon>50 kb inversion clade</taxon>
        <taxon>NPAAA clade</taxon>
        <taxon>indigoferoid/millettioid clade</taxon>
        <taxon>Phaseoleae</taxon>
        <taxon>Canavalia</taxon>
    </lineage>
</organism>